<dbReference type="Proteomes" id="UP000318995">
    <property type="component" value="Unassembled WGS sequence"/>
</dbReference>
<dbReference type="PRINTS" id="PR00081">
    <property type="entry name" value="GDHRDH"/>
</dbReference>
<evidence type="ECO:0000313" key="4">
    <source>
        <dbReference type="Proteomes" id="UP000318995"/>
    </source>
</evidence>
<dbReference type="InterPro" id="IPR002347">
    <property type="entry name" value="SDR_fam"/>
</dbReference>
<organism evidence="3 4">
    <name type="scientific">Botrimarina hoheduenensis</name>
    <dbReference type="NCBI Taxonomy" id="2528000"/>
    <lineage>
        <taxon>Bacteria</taxon>
        <taxon>Pseudomonadati</taxon>
        <taxon>Planctomycetota</taxon>
        <taxon>Planctomycetia</taxon>
        <taxon>Pirellulales</taxon>
        <taxon>Lacipirellulaceae</taxon>
        <taxon>Botrimarina</taxon>
    </lineage>
</organism>
<evidence type="ECO:0000313" key="3">
    <source>
        <dbReference type="EMBL" id="TWT46796.1"/>
    </source>
</evidence>
<sequence>MALVTGGARRVGKAIAIELVRRGWRVVVHANRSADEAQAFAAAISAGVYGPGAAVAMTADLSEADAIEPLIRAAAGWCGRLDALVNSAAIWPRQSLEEATAADAQQCFTVNALAPFLLSRAAGLLMADQAQGGAILLLADIATRYDGRPYADHAAYHLSKAALPATVRTLAVELADRNPRIRVNAVAPGPVLCGTVPGEPAESSERVRHVRGAALVETGTAEGCGLAEHVAHAVAMLLENPFITGETLAVDGGGRLK</sequence>
<protein>
    <submittedName>
        <fullName evidence="3">Glucose 1-dehydrogenase 2</fullName>
        <ecNumber evidence="3">1.1.1.47</ecNumber>
    </submittedName>
</protein>
<comment type="similarity">
    <text evidence="1">Belongs to the short-chain dehydrogenases/reductases (SDR) family.</text>
</comment>
<name>A0A5C5W7B1_9BACT</name>
<dbReference type="EC" id="1.1.1.47" evidence="3"/>
<dbReference type="AlphaFoldDB" id="A0A5C5W7B1"/>
<dbReference type="PRINTS" id="PR00080">
    <property type="entry name" value="SDRFAMILY"/>
</dbReference>
<proteinExistence type="inferred from homology"/>
<dbReference type="SUPFAM" id="SSF51735">
    <property type="entry name" value="NAD(P)-binding Rossmann-fold domains"/>
    <property type="match status" value="1"/>
</dbReference>
<dbReference type="GO" id="GO:0047936">
    <property type="term" value="F:glucose 1-dehydrogenase [NAD(P)+] activity"/>
    <property type="evidence" value="ECO:0007669"/>
    <property type="project" value="UniProtKB-EC"/>
</dbReference>
<dbReference type="Pfam" id="PF13561">
    <property type="entry name" value="adh_short_C2"/>
    <property type="match status" value="1"/>
</dbReference>
<evidence type="ECO:0000256" key="1">
    <source>
        <dbReference type="ARBA" id="ARBA00006484"/>
    </source>
</evidence>
<dbReference type="PANTHER" id="PTHR43639:SF1">
    <property type="entry name" value="SHORT-CHAIN DEHYDROGENASE_REDUCTASE FAMILY PROTEIN"/>
    <property type="match status" value="1"/>
</dbReference>
<dbReference type="InterPro" id="IPR036291">
    <property type="entry name" value="NAD(P)-bd_dom_sf"/>
</dbReference>
<accession>A0A5C5W7B1</accession>
<gene>
    <name evidence="3" type="primary">ycdF</name>
    <name evidence="3" type="ORF">Pla111_18970</name>
</gene>
<keyword evidence="4" id="KW-1185">Reference proteome</keyword>
<reference evidence="3 4" key="1">
    <citation type="submission" date="2019-02" db="EMBL/GenBank/DDBJ databases">
        <title>Deep-cultivation of Planctomycetes and their phenomic and genomic characterization uncovers novel biology.</title>
        <authorList>
            <person name="Wiegand S."/>
            <person name="Jogler M."/>
            <person name="Boedeker C."/>
            <person name="Pinto D."/>
            <person name="Vollmers J."/>
            <person name="Rivas-Marin E."/>
            <person name="Kohn T."/>
            <person name="Peeters S.H."/>
            <person name="Heuer A."/>
            <person name="Rast P."/>
            <person name="Oberbeckmann S."/>
            <person name="Bunk B."/>
            <person name="Jeske O."/>
            <person name="Meyerdierks A."/>
            <person name="Storesund J.E."/>
            <person name="Kallscheuer N."/>
            <person name="Luecker S."/>
            <person name="Lage O.M."/>
            <person name="Pohl T."/>
            <person name="Merkel B.J."/>
            <person name="Hornburger P."/>
            <person name="Mueller R.-W."/>
            <person name="Bruemmer F."/>
            <person name="Labrenz M."/>
            <person name="Spormann A.M."/>
            <person name="Op Den Camp H."/>
            <person name="Overmann J."/>
            <person name="Amann R."/>
            <person name="Jetten M.S.M."/>
            <person name="Mascher T."/>
            <person name="Medema M.H."/>
            <person name="Devos D.P."/>
            <person name="Kaster A.-K."/>
            <person name="Ovreas L."/>
            <person name="Rohde M."/>
            <person name="Galperin M.Y."/>
            <person name="Jogler C."/>
        </authorList>
    </citation>
    <scope>NUCLEOTIDE SEQUENCE [LARGE SCALE GENOMIC DNA]</scope>
    <source>
        <strain evidence="3 4">Pla111</strain>
    </source>
</reference>
<keyword evidence="2 3" id="KW-0560">Oxidoreductase</keyword>
<dbReference type="PANTHER" id="PTHR43639">
    <property type="entry name" value="OXIDOREDUCTASE, SHORT-CHAIN DEHYDROGENASE/REDUCTASE FAMILY (AFU_ORTHOLOGUE AFUA_5G02870)"/>
    <property type="match status" value="1"/>
</dbReference>
<comment type="caution">
    <text evidence="3">The sequence shown here is derived from an EMBL/GenBank/DDBJ whole genome shotgun (WGS) entry which is preliminary data.</text>
</comment>
<dbReference type="Gene3D" id="3.40.50.720">
    <property type="entry name" value="NAD(P)-binding Rossmann-like Domain"/>
    <property type="match status" value="1"/>
</dbReference>
<dbReference type="EMBL" id="SJPH01000003">
    <property type="protein sequence ID" value="TWT46796.1"/>
    <property type="molecule type" value="Genomic_DNA"/>
</dbReference>
<evidence type="ECO:0000256" key="2">
    <source>
        <dbReference type="ARBA" id="ARBA00023002"/>
    </source>
</evidence>